<sequence length="133" mass="16353">FAKRDQEEKDWRFGWWDGKKVEVQKMEEKHEEEVDVKQQKLEEYREFIKQTKERKARLEAEMKAKNINLDDQVENISDDKANIDSKESELKFEERRRGEEEVDVKQQKLEEYREFIKQTKERKARLEAEMKAK</sequence>
<proteinExistence type="predicted"/>
<organism evidence="2">
    <name type="scientific">Clastoptera arizonana</name>
    <name type="common">Arizona spittle bug</name>
    <dbReference type="NCBI Taxonomy" id="38151"/>
    <lineage>
        <taxon>Eukaryota</taxon>
        <taxon>Metazoa</taxon>
        <taxon>Ecdysozoa</taxon>
        <taxon>Arthropoda</taxon>
        <taxon>Hexapoda</taxon>
        <taxon>Insecta</taxon>
        <taxon>Pterygota</taxon>
        <taxon>Neoptera</taxon>
        <taxon>Paraneoptera</taxon>
        <taxon>Hemiptera</taxon>
        <taxon>Auchenorrhyncha</taxon>
        <taxon>Cercopoidea</taxon>
        <taxon>Clastopteridae</taxon>
        <taxon>Clastoptera</taxon>
    </lineage>
</organism>
<evidence type="ECO:0000313" key="2">
    <source>
        <dbReference type="EMBL" id="JAS34435.1"/>
    </source>
</evidence>
<name>A0A1B6E961_9HEMI</name>
<keyword evidence="1" id="KW-0175">Coiled coil</keyword>
<reference evidence="2" key="1">
    <citation type="submission" date="2015-12" db="EMBL/GenBank/DDBJ databases">
        <title>De novo transcriptome assembly of four potential Pierce s Disease insect vectors from Arizona vineyards.</title>
        <authorList>
            <person name="Tassone E.E."/>
        </authorList>
    </citation>
    <scope>NUCLEOTIDE SEQUENCE</scope>
</reference>
<feature type="non-terminal residue" evidence="2">
    <location>
        <position position="133"/>
    </location>
</feature>
<dbReference type="EMBL" id="GEDC01002863">
    <property type="protein sequence ID" value="JAS34435.1"/>
    <property type="molecule type" value="Transcribed_RNA"/>
</dbReference>
<evidence type="ECO:0000256" key="1">
    <source>
        <dbReference type="SAM" id="Coils"/>
    </source>
</evidence>
<accession>A0A1B6E961</accession>
<feature type="non-terminal residue" evidence="2">
    <location>
        <position position="1"/>
    </location>
</feature>
<gene>
    <name evidence="2" type="ORF">g.10788</name>
</gene>
<protein>
    <submittedName>
        <fullName evidence="2">Uncharacterized protein</fullName>
    </submittedName>
</protein>
<dbReference type="AlphaFoldDB" id="A0A1B6E961"/>
<feature type="coiled-coil region" evidence="1">
    <location>
        <begin position="23"/>
        <end position="129"/>
    </location>
</feature>